<dbReference type="Gene3D" id="1.10.260.40">
    <property type="entry name" value="lambda repressor-like DNA-binding domains"/>
    <property type="match status" value="1"/>
</dbReference>
<name>A0A221W6J8_9PSEU</name>
<dbReference type="KEGG" id="ahg:AHOG_19860"/>
<dbReference type="CDD" id="cd00093">
    <property type="entry name" value="HTH_XRE"/>
    <property type="match status" value="1"/>
</dbReference>
<dbReference type="GO" id="GO:0003677">
    <property type="term" value="F:DNA binding"/>
    <property type="evidence" value="ECO:0007669"/>
    <property type="project" value="InterPro"/>
</dbReference>
<dbReference type="Pfam" id="PF01381">
    <property type="entry name" value="HTH_3"/>
    <property type="match status" value="1"/>
</dbReference>
<dbReference type="EMBL" id="CP022521">
    <property type="protein sequence ID" value="ASO21590.1"/>
    <property type="molecule type" value="Genomic_DNA"/>
</dbReference>
<dbReference type="OrthoDB" id="2679623at2"/>
<organism evidence="1 2">
    <name type="scientific">Actinoalloteichus hoggarensis</name>
    <dbReference type="NCBI Taxonomy" id="1470176"/>
    <lineage>
        <taxon>Bacteria</taxon>
        <taxon>Bacillati</taxon>
        <taxon>Actinomycetota</taxon>
        <taxon>Actinomycetes</taxon>
        <taxon>Pseudonocardiales</taxon>
        <taxon>Pseudonocardiaceae</taxon>
        <taxon>Actinoalloteichus</taxon>
    </lineage>
</organism>
<dbReference type="InterPro" id="IPR010982">
    <property type="entry name" value="Lambda_DNA-bd_dom_sf"/>
</dbReference>
<evidence type="ECO:0000313" key="1">
    <source>
        <dbReference type="EMBL" id="ASO21590.1"/>
    </source>
</evidence>
<reference evidence="1 2" key="1">
    <citation type="submission" date="2017-07" db="EMBL/GenBank/DDBJ databases">
        <title>Complete genome sequence of Actinoalloteichus hoggarensis DSM 45943, type strain of Actinoalloteichus hoggarensis.</title>
        <authorList>
            <person name="Ruckert C."/>
            <person name="Nouioui I."/>
            <person name="Willmese J."/>
            <person name="van Wezel G."/>
            <person name="Klenk H.-P."/>
            <person name="Kalinowski J."/>
            <person name="Zotchev S.B."/>
        </authorList>
    </citation>
    <scope>NUCLEOTIDE SEQUENCE [LARGE SCALE GENOMIC DNA]</scope>
    <source>
        <strain evidence="1 2">DSM 45943</strain>
    </source>
</reference>
<dbReference type="Proteomes" id="UP000204221">
    <property type="component" value="Chromosome"/>
</dbReference>
<gene>
    <name evidence="1" type="ORF">AHOG_19860</name>
</gene>
<sequence>MTAEEQLADKFERLIKDHMRREKLSALSMRELARRMTDAGYPISHGTLTGIRNGRSTIDQRTMESLCAFFGVPESYFWLPRRQALLLGRLADLDDADLAAVDQLISDLHSRRTGRAQR</sequence>
<accession>A0A221W6J8</accession>
<protein>
    <submittedName>
        <fullName evidence="1">Uncharacterized protein</fullName>
    </submittedName>
</protein>
<dbReference type="PROSITE" id="PS50943">
    <property type="entry name" value="HTH_CROC1"/>
    <property type="match status" value="1"/>
</dbReference>
<dbReference type="SUPFAM" id="SSF47413">
    <property type="entry name" value="lambda repressor-like DNA-binding domains"/>
    <property type="match status" value="1"/>
</dbReference>
<keyword evidence="2" id="KW-1185">Reference proteome</keyword>
<proteinExistence type="predicted"/>
<evidence type="ECO:0000313" key="2">
    <source>
        <dbReference type="Proteomes" id="UP000204221"/>
    </source>
</evidence>
<dbReference type="InterPro" id="IPR001387">
    <property type="entry name" value="Cro/C1-type_HTH"/>
</dbReference>
<dbReference type="AlphaFoldDB" id="A0A221W6J8"/>
<dbReference type="RefSeq" id="WP_093942702.1">
    <property type="nucleotide sequence ID" value="NZ_CP022521.1"/>
</dbReference>